<dbReference type="EMBL" id="HBUF01611864">
    <property type="protein sequence ID" value="CAG6778913.1"/>
    <property type="molecule type" value="Transcribed_RNA"/>
</dbReference>
<evidence type="ECO:0000256" key="1">
    <source>
        <dbReference type="SAM" id="Phobius"/>
    </source>
</evidence>
<dbReference type="EMBL" id="HBUF01611863">
    <property type="protein sequence ID" value="CAG6778912.1"/>
    <property type="molecule type" value="Transcribed_RNA"/>
</dbReference>
<organism evidence="2">
    <name type="scientific">Cacopsylla melanoneura</name>
    <dbReference type="NCBI Taxonomy" id="428564"/>
    <lineage>
        <taxon>Eukaryota</taxon>
        <taxon>Metazoa</taxon>
        <taxon>Ecdysozoa</taxon>
        <taxon>Arthropoda</taxon>
        <taxon>Hexapoda</taxon>
        <taxon>Insecta</taxon>
        <taxon>Pterygota</taxon>
        <taxon>Neoptera</taxon>
        <taxon>Paraneoptera</taxon>
        <taxon>Hemiptera</taxon>
        <taxon>Sternorrhyncha</taxon>
        <taxon>Psylloidea</taxon>
        <taxon>Psyllidae</taxon>
        <taxon>Psyllinae</taxon>
        <taxon>Cacopsylla</taxon>
    </lineage>
</organism>
<dbReference type="EMBL" id="HBUF01611865">
    <property type="protein sequence ID" value="CAG6778914.1"/>
    <property type="molecule type" value="Transcribed_RNA"/>
</dbReference>
<dbReference type="AlphaFoldDB" id="A0A8D9B5G1"/>
<keyword evidence="1" id="KW-0812">Transmembrane</keyword>
<proteinExistence type="predicted"/>
<keyword evidence="1" id="KW-1133">Transmembrane helix</keyword>
<reference evidence="2" key="1">
    <citation type="submission" date="2021-05" db="EMBL/GenBank/DDBJ databases">
        <authorList>
            <person name="Alioto T."/>
            <person name="Alioto T."/>
            <person name="Gomez Garrido J."/>
        </authorList>
    </citation>
    <scope>NUCLEOTIDE SEQUENCE</scope>
</reference>
<protein>
    <submittedName>
        <fullName evidence="2">Uncharacterized protein</fullName>
    </submittedName>
</protein>
<evidence type="ECO:0000313" key="2">
    <source>
        <dbReference type="EMBL" id="CAG6778913.1"/>
    </source>
</evidence>
<feature type="transmembrane region" description="Helical" evidence="1">
    <location>
        <begin position="54"/>
        <end position="72"/>
    </location>
</feature>
<keyword evidence="1" id="KW-0472">Membrane</keyword>
<accession>A0A8D9B5G1</accession>
<feature type="transmembrane region" description="Helical" evidence="1">
    <location>
        <begin position="26"/>
        <end position="42"/>
    </location>
</feature>
<sequence>MSILFTCSLCLFPTLSSSMFSRTSILFPFLLTISLILRWYPLSPFFPTLISSTLFPVFLLVSSWAFLSFTVFDRFSLTSCEFSALLFRSAFPFFSLRLLLS</sequence>
<name>A0A8D9B5G1_9HEMI</name>